<evidence type="ECO:0000313" key="1">
    <source>
        <dbReference type="EMBL" id="GJT02414.1"/>
    </source>
</evidence>
<organism evidence="1 2">
    <name type="scientific">Tanacetum coccineum</name>
    <dbReference type="NCBI Taxonomy" id="301880"/>
    <lineage>
        <taxon>Eukaryota</taxon>
        <taxon>Viridiplantae</taxon>
        <taxon>Streptophyta</taxon>
        <taxon>Embryophyta</taxon>
        <taxon>Tracheophyta</taxon>
        <taxon>Spermatophyta</taxon>
        <taxon>Magnoliopsida</taxon>
        <taxon>eudicotyledons</taxon>
        <taxon>Gunneridae</taxon>
        <taxon>Pentapetalae</taxon>
        <taxon>asterids</taxon>
        <taxon>campanulids</taxon>
        <taxon>Asterales</taxon>
        <taxon>Asteraceae</taxon>
        <taxon>Asteroideae</taxon>
        <taxon>Anthemideae</taxon>
        <taxon>Anthemidinae</taxon>
        <taxon>Tanacetum</taxon>
    </lineage>
</organism>
<proteinExistence type="predicted"/>
<dbReference type="PANTHER" id="PTHR45786:SF74">
    <property type="entry name" value="ATP-DEPENDENT DNA HELICASE"/>
    <property type="match status" value="1"/>
</dbReference>
<evidence type="ECO:0000313" key="2">
    <source>
        <dbReference type="Proteomes" id="UP001151760"/>
    </source>
</evidence>
<comment type="caution">
    <text evidence="1">The sequence shown here is derived from an EMBL/GenBank/DDBJ whole genome shotgun (WGS) entry which is preliminary data.</text>
</comment>
<keyword evidence="2" id="KW-1185">Reference proteome</keyword>
<protein>
    <submittedName>
        <fullName evidence="1">Uncharacterized protein</fullName>
    </submittedName>
</protein>
<gene>
    <name evidence="1" type="ORF">Tco_0823583</name>
</gene>
<accession>A0ABQ5AMY6</accession>
<sequence>MQYRTTANKVQRCNYEFEMVLVQQAGLASVVKELVVFDRIGFWLFTDVHVESELPASIEPHIEPAYTIENCGLLYRHYIPILMIFERFRNMPAANVKSDSMSRLGGGKCLLSNMFSPCMPVDRPEPLSPAAESINTLENNVRRLPLTIRNHGYLCVDTKDRTIRPAIISFSNNIQENRPCSYEFVYNQAFAANEDTTVNVWRRKNTHSPLVARAEEALSSRIVNTDRKRKNTIPLLAISPEDALFTRSIRRRYTPATSNIHRANTNRNSLSTNIHNLSSNMAHARKGHHPCFLQLYVYDTRDELSNRMHHFCGLDESTLNPEIIEGLIHVLDEHNGLVRLFRTARNKCNAGDIPSFKIRLYNMGGVRGYELPIADVRGAIVFENGPRSRTDFD</sequence>
<dbReference type="Proteomes" id="UP001151760">
    <property type="component" value="Unassembled WGS sequence"/>
</dbReference>
<dbReference type="EMBL" id="BQNB010012347">
    <property type="protein sequence ID" value="GJT02414.1"/>
    <property type="molecule type" value="Genomic_DNA"/>
</dbReference>
<dbReference type="PANTHER" id="PTHR45786">
    <property type="entry name" value="DNA BINDING PROTEIN-LIKE"/>
    <property type="match status" value="1"/>
</dbReference>
<name>A0ABQ5AMY6_9ASTR</name>
<reference evidence="1" key="1">
    <citation type="journal article" date="2022" name="Int. J. Mol. Sci.">
        <title>Draft Genome of Tanacetum Coccineum: Genomic Comparison of Closely Related Tanacetum-Family Plants.</title>
        <authorList>
            <person name="Yamashiro T."/>
            <person name="Shiraishi A."/>
            <person name="Nakayama K."/>
            <person name="Satake H."/>
        </authorList>
    </citation>
    <scope>NUCLEOTIDE SEQUENCE</scope>
</reference>
<reference evidence="1" key="2">
    <citation type="submission" date="2022-01" db="EMBL/GenBank/DDBJ databases">
        <authorList>
            <person name="Yamashiro T."/>
            <person name="Shiraishi A."/>
            <person name="Satake H."/>
            <person name="Nakayama K."/>
        </authorList>
    </citation>
    <scope>NUCLEOTIDE SEQUENCE</scope>
</reference>